<proteinExistence type="predicted"/>
<dbReference type="Pfam" id="PF24813">
    <property type="entry name" value="DUF7709"/>
    <property type="match status" value="1"/>
</dbReference>
<comment type="caution">
    <text evidence="2">The sequence shown here is derived from an EMBL/GenBank/DDBJ whole genome shotgun (WGS) entry which is preliminary data.</text>
</comment>
<organism evidence="2 3">
    <name type="scientific">Marinobacter lutaoensis</name>
    <dbReference type="NCBI Taxonomy" id="135739"/>
    <lineage>
        <taxon>Bacteria</taxon>
        <taxon>Pseudomonadati</taxon>
        <taxon>Pseudomonadota</taxon>
        <taxon>Gammaproteobacteria</taxon>
        <taxon>Pseudomonadales</taxon>
        <taxon>Marinobacteraceae</taxon>
        <taxon>Marinobacter</taxon>
    </lineage>
</organism>
<feature type="domain" description="DUF7709" evidence="1">
    <location>
        <begin position="10"/>
        <end position="103"/>
    </location>
</feature>
<keyword evidence="3" id="KW-1185">Reference proteome</keyword>
<dbReference type="RefSeq" id="WP_076723763.1">
    <property type="nucleotide sequence ID" value="NZ_MSCW01000004.1"/>
</dbReference>
<evidence type="ECO:0000313" key="3">
    <source>
        <dbReference type="Proteomes" id="UP000189339"/>
    </source>
</evidence>
<reference evidence="2 3" key="1">
    <citation type="submission" date="2016-12" db="EMBL/GenBank/DDBJ databases">
        <title>Marinobacter lutaoensis whole genome sequencing.</title>
        <authorList>
            <person name="Verma A."/>
            <person name="Krishnamurthi S."/>
        </authorList>
    </citation>
    <scope>NUCLEOTIDE SEQUENCE [LARGE SCALE GENOMIC DNA]</scope>
    <source>
        <strain evidence="2 3">T5054</strain>
    </source>
</reference>
<accession>A0A1V2DVS4</accession>
<gene>
    <name evidence="2" type="ORF">BTO32_06265</name>
</gene>
<evidence type="ECO:0000259" key="1">
    <source>
        <dbReference type="Pfam" id="PF24813"/>
    </source>
</evidence>
<protein>
    <recommendedName>
        <fullName evidence="1">DUF7709 domain-containing protein</fullName>
    </recommendedName>
</protein>
<dbReference type="OrthoDB" id="964218at2"/>
<sequence>MSNSKPENTEQLGAINQKIIAPGENLPAVRLKDGSTVQTGTVATMLHNVSLYNSGARGDVERELELAVPTLIKVGLFELFSPEEWINGTNAGRRYVGQKAKEYLARENNG</sequence>
<dbReference type="AlphaFoldDB" id="A0A1V2DVS4"/>
<dbReference type="EMBL" id="MSCW01000004">
    <property type="protein sequence ID" value="ONF44579.1"/>
    <property type="molecule type" value="Genomic_DNA"/>
</dbReference>
<evidence type="ECO:0000313" key="2">
    <source>
        <dbReference type="EMBL" id="ONF44579.1"/>
    </source>
</evidence>
<name>A0A1V2DVS4_9GAMM</name>
<dbReference type="Proteomes" id="UP000189339">
    <property type="component" value="Unassembled WGS sequence"/>
</dbReference>
<dbReference type="InterPro" id="IPR056126">
    <property type="entry name" value="DUF7709"/>
</dbReference>